<dbReference type="InterPro" id="IPR008958">
    <property type="entry name" value="Transglutaminase_C"/>
</dbReference>
<dbReference type="PANTHER" id="PTHR11590">
    <property type="entry name" value="PROTEIN-GLUTAMINE GAMMA-GLUTAMYLTRANSFERASE"/>
    <property type="match status" value="1"/>
</dbReference>
<dbReference type="Gene3D" id="2.60.40.10">
    <property type="entry name" value="Immunoglobulins"/>
    <property type="match status" value="2"/>
</dbReference>
<evidence type="ECO:0000259" key="3">
    <source>
        <dbReference type="Pfam" id="PF00927"/>
    </source>
</evidence>
<sequence>MFLCLPSAKTIPWTLQYKEYINQLVDQGALMLTVTGRVNETKQILAPQFNFRLRTPRLIITSQEDAVVDKELTVKITFQNPLSHELKNVLFCMEGLGMQSVRMIEHGDVEKLATVTLMEKFVPIVSGSQKLLATMDCRQLTQVHGFADIVVKPK</sequence>
<dbReference type="EC" id="2.3.2.13" evidence="2"/>
<protein>
    <recommendedName>
        <fullName evidence="2">protein-glutamine gamma-glutamyltransferase</fullName>
        <ecNumber evidence="2">2.3.2.13</ecNumber>
    </recommendedName>
</protein>
<dbReference type="Proteomes" id="UP001558613">
    <property type="component" value="Unassembled WGS sequence"/>
</dbReference>
<evidence type="ECO:0000313" key="4">
    <source>
        <dbReference type="EMBL" id="KAL1249312.1"/>
    </source>
</evidence>
<feature type="domain" description="Transglutaminase C-terminal" evidence="3">
    <location>
        <begin position="57"/>
        <end position="152"/>
    </location>
</feature>
<proteinExistence type="predicted"/>
<keyword evidence="1" id="KW-0012">Acyltransferase</keyword>
<dbReference type="Pfam" id="PF00927">
    <property type="entry name" value="Transglut_C"/>
    <property type="match status" value="1"/>
</dbReference>
<accession>A0ABR3LCF3</accession>
<comment type="caution">
    <text evidence="4">The sequence shown here is derived from an EMBL/GenBank/DDBJ whole genome shotgun (WGS) entry which is preliminary data.</text>
</comment>
<evidence type="ECO:0000256" key="1">
    <source>
        <dbReference type="ARBA" id="ARBA00023315"/>
    </source>
</evidence>
<evidence type="ECO:0000313" key="5">
    <source>
        <dbReference type="Proteomes" id="UP001558613"/>
    </source>
</evidence>
<organism evidence="4 5">
    <name type="scientific">Cirrhinus molitorella</name>
    <name type="common">mud carp</name>
    <dbReference type="NCBI Taxonomy" id="172907"/>
    <lineage>
        <taxon>Eukaryota</taxon>
        <taxon>Metazoa</taxon>
        <taxon>Chordata</taxon>
        <taxon>Craniata</taxon>
        <taxon>Vertebrata</taxon>
        <taxon>Euteleostomi</taxon>
        <taxon>Actinopterygii</taxon>
        <taxon>Neopterygii</taxon>
        <taxon>Teleostei</taxon>
        <taxon>Ostariophysi</taxon>
        <taxon>Cypriniformes</taxon>
        <taxon>Cyprinidae</taxon>
        <taxon>Labeoninae</taxon>
        <taxon>Labeonini</taxon>
        <taxon>Cirrhinus</taxon>
    </lineage>
</organism>
<dbReference type="SUPFAM" id="SSF49309">
    <property type="entry name" value="Transglutaminase, two C-terminal domains"/>
    <property type="match status" value="2"/>
</dbReference>
<dbReference type="PANTHER" id="PTHR11590:SF49">
    <property type="entry name" value="PROTEIN-GLUTAMINE GAMMA-GLUTAMYLTRANSFERASE K"/>
    <property type="match status" value="1"/>
</dbReference>
<dbReference type="InterPro" id="IPR036238">
    <property type="entry name" value="Transglutaminase_C_sf"/>
</dbReference>
<name>A0ABR3LCF3_9TELE</name>
<dbReference type="InterPro" id="IPR050779">
    <property type="entry name" value="Transglutaminase"/>
</dbReference>
<gene>
    <name evidence="4" type="ORF">QQF64_020317</name>
</gene>
<reference evidence="4 5" key="1">
    <citation type="submission" date="2023-09" db="EMBL/GenBank/DDBJ databases">
        <authorList>
            <person name="Wang M."/>
        </authorList>
    </citation>
    <scope>NUCLEOTIDE SEQUENCE [LARGE SCALE GENOMIC DNA]</scope>
    <source>
        <strain evidence="4">GT-2023</strain>
        <tissue evidence="4">Liver</tissue>
    </source>
</reference>
<dbReference type="InterPro" id="IPR013783">
    <property type="entry name" value="Ig-like_fold"/>
</dbReference>
<keyword evidence="5" id="KW-1185">Reference proteome</keyword>
<keyword evidence="1" id="KW-0808">Transferase</keyword>
<dbReference type="EMBL" id="JAYMGO010000023">
    <property type="protein sequence ID" value="KAL1249312.1"/>
    <property type="molecule type" value="Genomic_DNA"/>
</dbReference>
<evidence type="ECO:0000256" key="2">
    <source>
        <dbReference type="ARBA" id="ARBA00024222"/>
    </source>
</evidence>